<keyword evidence="2" id="KW-1133">Transmembrane helix</keyword>
<feature type="compositionally biased region" description="Basic residues" evidence="1">
    <location>
        <begin position="285"/>
        <end position="295"/>
    </location>
</feature>
<dbReference type="VEuPathDB" id="FungiDB:MYCFIDRAFT_176849"/>
<evidence type="ECO:0000313" key="4">
    <source>
        <dbReference type="Proteomes" id="UP000016932"/>
    </source>
</evidence>
<reference evidence="3 4" key="1">
    <citation type="journal article" date="2012" name="PLoS Pathog.">
        <title>Diverse lifestyles and strategies of plant pathogenesis encoded in the genomes of eighteen Dothideomycetes fungi.</title>
        <authorList>
            <person name="Ohm R.A."/>
            <person name="Feau N."/>
            <person name="Henrissat B."/>
            <person name="Schoch C.L."/>
            <person name="Horwitz B.A."/>
            <person name="Barry K.W."/>
            <person name="Condon B.J."/>
            <person name="Copeland A.C."/>
            <person name="Dhillon B."/>
            <person name="Glaser F."/>
            <person name="Hesse C.N."/>
            <person name="Kosti I."/>
            <person name="LaButti K."/>
            <person name="Lindquist E.A."/>
            <person name="Lucas S."/>
            <person name="Salamov A.A."/>
            <person name="Bradshaw R.E."/>
            <person name="Ciuffetti L."/>
            <person name="Hamelin R.C."/>
            <person name="Kema G.H.J."/>
            <person name="Lawrence C."/>
            <person name="Scott J.A."/>
            <person name="Spatafora J.W."/>
            <person name="Turgeon B.G."/>
            <person name="de Wit P.J.G.M."/>
            <person name="Zhong S."/>
            <person name="Goodwin S.B."/>
            <person name="Grigoriev I.V."/>
        </authorList>
    </citation>
    <scope>NUCLEOTIDE SEQUENCE [LARGE SCALE GENOMIC DNA]</scope>
    <source>
        <strain evidence="3 4">CIRAD86</strain>
    </source>
</reference>
<evidence type="ECO:0000313" key="3">
    <source>
        <dbReference type="EMBL" id="EME79848.1"/>
    </source>
</evidence>
<keyword evidence="2" id="KW-0472">Membrane</keyword>
<keyword evidence="4" id="KW-1185">Reference proteome</keyword>
<feature type="region of interest" description="Disordered" evidence="1">
    <location>
        <begin position="326"/>
        <end position="363"/>
    </location>
</feature>
<name>M3ARX6_PSEFD</name>
<dbReference type="KEGG" id="pfj:MYCFIDRAFT_176849"/>
<feature type="transmembrane region" description="Helical" evidence="2">
    <location>
        <begin position="158"/>
        <end position="181"/>
    </location>
</feature>
<evidence type="ECO:0000256" key="2">
    <source>
        <dbReference type="SAM" id="Phobius"/>
    </source>
</evidence>
<dbReference type="EMBL" id="KB446561">
    <property type="protein sequence ID" value="EME79848.1"/>
    <property type="molecule type" value="Genomic_DNA"/>
</dbReference>
<dbReference type="Proteomes" id="UP000016932">
    <property type="component" value="Unassembled WGS sequence"/>
</dbReference>
<dbReference type="HOGENOM" id="CLU_508179_0_0_1"/>
<accession>M3ARX6</accession>
<dbReference type="OrthoDB" id="10550541at2759"/>
<keyword evidence="2" id="KW-0812">Transmembrane</keyword>
<evidence type="ECO:0000256" key="1">
    <source>
        <dbReference type="SAM" id="MobiDB-lite"/>
    </source>
</evidence>
<dbReference type="GeneID" id="19333639"/>
<organism evidence="3 4">
    <name type="scientific">Pseudocercospora fijiensis (strain CIRAD86)</name>
    <name type="common">Black leaf streak disease fungus</name>
    <name type="synonym">Mycosphaerella fijiensis</name>
    <dbReference type="NCBI Taxonomy" id="383855"/>
    <lineage>
        <taxon>Eukaryota</taxon>
        <taxon>Fungi</taxon>
        <taxon>Dikarya</taxon>
        <taxon>Ascomycota</taxon>
        <taxon>Pezizomycotina</taxon>
        <taxon>Dothideomycetes</taxon>
        <taxon>Dothideomycetidae</taxon>
        <taxon>Mycosphaerellales</taxon>
        <taxon>Mycosphaerellaceae</taxon>
        <taxon>Pseudocercospora</taxon>
    </lineage>
</organism>
<proteinExistence type="predicted"/>
<dbReference type="RefSeq" id="XP_007928971.1">
    <property type="nucleotide sequence ID" value="XM_007930780.1"/>
</dbReference>
<feature type="region of interest" description="Disordered" evidence="1">
    <location>
        <begin position="266"/>
        <end position="311"/>
    </location>
</feature>
<gene>
    <name evidence="3" type="ORF">MYCFIDRAFT_176849</name>
</gene>
<sequence>MIPIPMLMIVGRQQRYSWKRMQLCLPPEQLDLCSLCMRPVYGREATQEFHKTLRGAPTCWLILRRYFCVTAGWVTATVATERRRLAKAATTILASDFCITSSSSLGSKESIRLSGRPRTEPSLSGRTSIRHSSAMIGSAGIVLVECWCTAAGTSTHLFFFFLFLFLIIIMLTSIRISALYYTHYANHTASELRALQIASGNTNLNSIHIVSSSALGQPAMADGRDDDLSDNIVVKHVRRRTPPQPARRKQNHQTSNGIAERLAQLPSYSPSHGRASQGGSQDARKQRRHGLRRRNLQTAEDHGPAHVLRASGGEEEGDNIHVHQATVADQDPIPTAPDSGSGHNKQEKMNCDGSQDTQPGAEQDEPECAYCLEPLSSAECLILRACNHQLHRACFDLFPGNTATCCVWYALFILPRPKLCFWTDQKFRVQQPDDAWEIGSSCRQSQRSRKFLASPTEETRTKQLRLCLPTAALLCQKYGRQALVDTKSGRTIPKRLCRLGSRFSHDATNFYPLIILMPTLHSFNPKSLHCRLMSAR</sequence>
<protein>
    <recommendedName>
        <fullName evidence="5">RING-type domain-containing protein</fullName>
    </recommendedName>
</protein>
<evidence type="ECO:0008006" key="5">
    <source>
        <dbReference type="Google" id="ProtNLM"/>
    </source>
</evidence>
<dbReference type="AlphaFoldDB" id="M3ARX6"/>